<feature type="region of interest" description="Disordered" evidence="5">
    <location>
        <begin position="817"/>
        <end position="854"/>
    </location>
</feature>
<evidence type="ECO:0000313" key="9">
    <source>
        <dbReference type="Proteomes" id="UP000652761"/>
    </source>
</evidence>
<reference evidence="8" key="1">
    <citation type="submission" date="2017-07" db="EMBL/GenBank/DDBJ databases">
        <title>Taro Niue Genome Assembly and Annotation.</title>
        <authorList>
            <person name="Atibalentja N."/>
            <person name="Keating K."/>
            <person name="Fields C.J."/>
        </authorList>
    </citation>
    <scope>NUCLEOTIDE SEQUENCE</scope>
    <source>
        <strain evidence="8">Niue_2</strain>
        <tissue evidence="8">Leaf</tissue>
    </source>
</reference>
<keyword evidence="2" id="KW-0227">DNA damage</keyword>
<feature type="region of interest" description="Disordered" evidence="5">
    <location>
        <begin position="363"/>
        <end position="384"/>
    </location>
</feature>
<dbReference type="GO" id="GO:0033186">
    <property type="term" value="C:CAF-1 complex"/>
    <property type="evidence" value="ECO:0007669"/>
    <property type="project" value="TreeGrafter"/>
</dbReference>
<evidence type="ECO:0000259" key="6">
    <source>
        <dbReference type="Pfam" id="PF12253"/>
    </source>
</evidence>
<dbReference type="AlphaFoldDB" id="A0A843VA69"/>
<accession>A0A843VA69</accession>
<dbReference type="InterPro" id="IPR048800">
    <property type="entry name" value="Cac1-like_C"/>
</dbReference>
<feature type="compositionally biased region" description="Acidic residues" evidence="5">
    <location>
        <begin position="561"/>
        <end position="583"/>
    </location>
</feature>
<proteinExistence type="predicted"/>
<dbReference type="GO" id="GO:0006281">
    <property type="term" value="P:DNA repair"/>
    <property type="evidence" value="ECO:0007669"/>
    <property type="project" value="UniProtKB-KW"/>
</dbReference>
<evidence type="ECO:0000256" key="4">
    <source>
        <dbReference type="ARBA" id="ARBA00023242"/>
    </source>
</evidence>
<feature type="compositionally biased region" description="Basic and acidic residues" evidence="5">
    <location>
        <begin position="612"/>
        <end position="622"/>
    </location>
</feature>
<dbReference type="PANTHER" id="PTHR15272:SF0">
    <property type="entry name" value="CHROMATIN ASSEMBLY FACTOR 1 SUBUNIT A"/>
    <property type="match status" value="1"/>
</dbReference>
<name>A0A843VA69_COLES</name>
<feature type="region of interest" description="Disordered" evidence="5">
    <location>
        <begin position="476"/>
        <end position="495"/>
    </location>
</feature>
<comment type="subcellular location">
    <subcellularLocation>
        <location evidence="1">Nucleus</location>
    </subcellularLocation>
</comment>
<evidence type="ECO:0000259" key="7">
    <source>
        <dbReference type="Pfam" id="PF21796"/>
    </source>
</evidence>
<dbReference type="Pfam" id="PF21796">
    <property type="entry name" value="Cac1_C"/>
    <property type="match status" value="1"/>
</dbReference>
<evidence type="ECO:0000313" key="8">
    <source>
        <dbReference type="EMBL" id="MQL95352.1"/>
    </source>
</evidence>
<evidence type="ECO:0000256" key="3">
    <source>
        <dbReference type="ARBA" id="ARBA00023204"/>
    </source>
</evidence>
<keyword evidence="4" id="KW-0539">Nucleus</keyword>
<dbReference type="Pfam" id="PF12253">
    <property type="entry name" value="CAF1A_dimeriz"/>
    <property type="match status" value="1"/>
</dbReference>
<dbReference type="PANTHER" id="PTHR15272">
    <property type="entry name" value="CHROMATIN ASSEMBLY FACTOR 1 SUBUNIT A CAF-1 SUBUNIT A"/>
    <property type="match status" value="1"/>
</dbReference>
<keyword evidence="3" id="KW-0234">DNA repair</keyword>
<organism evidence="8 9">
    <name type="scientific">Colocasia esculenta</name>
    <name type="common">Wild taro</name>
    <name type="synonym">Arum esculentum</name>
    <dbReference type="NCBI Taxonomy" id="4460"/>
    <lineage>
        <taxon>Eukaryota</taxon>
        <taxon>Viridiplantae</taxon>
        <taxon>Streptophyta</taxon>
        <taxon>Embryophyta</taxon>
        <taxon>Tracheophyta</taxon>
        <taxon>Spermatophyta</taxon>
        <taxon>Magnoliopsida</taxon>
        <taxon>Liliopsida</taxon>
        <taxon>Araceae</taxon>
        <taxon>Aroideae</taxon>
        <taxon>Colocasieae</taxon>
        <taxon>Colocasia</taxon>
    </lineage>
</organism>
<dbReference type="GO" id="GO:0006334">
    <property type="term" value="P:nucleosome assembly"/>
    <property type="evidence" value="ECO:0007669"/>
    <property type="project" value="TreeGrafter"/>
</dbReference>
<comment type="caution">
    <text evidence="8">The sequence shown here is derived from an EMBL/GenBank/DDBJ whole genome shotgun (WGS) entry which is preliminary data.</text>
</comment>
<feature type="region of interest" description="Disordered" evidence="5">
    <location>
        <begin position="1"/>
        <end position="49"/>
    </location>
</feature>
<feature type="domain" description="Chromatin assembly factor 1 subunit Cac1-like C-terminal" evidence="7">
    <location>
        <begin position="729"/>
        <end position="779"/>
    </location>
</feature>
<dbReference type="InterPro" id="IPR022043">
    <property type="entry name" value="CAF1A_DD"/>
</dbReference>
<feature type="region of interest" description="Disordered" evidence="5">
    <location>
        <begin position="544"/>
        <end position="622"/>
    </location>
</feature>
<evidence type="ECO:0008006" key="10">
    <source>
        <dbReference type="Google" id="ProtNLM"/>
    </source>
</evidence>
<keyword evidence="9" id="KW-1185">Reference proteome</keyword>
<evidence type="ECO:0000256" key="1">
    <source>
        <dbReference type="ARBA" id="ARBA00004123"/>
    </source>
</evidence>
<sequence length="854" mass="97014">MEAPSLPGSGSEGVIVAHTPPADVLKQSNGNGEGPEKATKKPVKRKRVSIGTNVSPKEKAALINALDDELRDLFKYFNGVLARKLGQEEGECTINSAMACMLEGSTLPFSMLADEIYDKLKAREGIALASVQRDLHFIGCRLNYGVDSGNPNLLEDQSESSLWCWEVRDLKLLPKNKRKFSVVQRKGREKVLERVVALVEMLSVLRMPETEENYQMHFLKASEKLGKTLRLEEISSMFEKLSRKSADEIAEKENKSKEKELLKEMERNMKIVEKEKRKHDRQLQKEKFQSEKELKRRQIEADKEERRREKEEAELKKQQKRQQEELERELKRREREEAEARKQLSIHKQASIMQRFLKSKKCSNTEEQADISSKDALSSDSSRSRVTESSIALSMDLALTQQDCIIDDLWKSQVTAWSKLRHSKKFQHWGVRHKPKGVVFNELKLQGSSCKPESLGNLKASKRTSICIKENDKSDPNCLSDNIEESPANNQSSEVNDGITFTSIRMSRRSTKLLQFDKTYRPAYYVGPRRPFAKDYGLDYNVDSDEEWEEEEPGESLSDCDKDDEEEILEEDPKADDDDESEDGFFVPDGYLSENEGVQDDSLRSDAMSGESRADPSVRPEIENEECSALLQRQKHLDHLTQQALRKNQPLIITNLLHEKSEIALAKDLNGALKVEQICLQTLCVVACSGGSIIEHPFDNRSSGDSDVCQSEVGSAPTVTAPTLCDPNLQEYVRCIQSNPHGMGKVLESLQQKFPSLPKSQLRNKVKDISEFVNNRWQVKKEVLKKLGMSTSPDKGRQHKGISSFFSSKRCLPPTTEIIDLSESSPESRLKEPTTLVDQDTRHDPQENLKIHTT</sequence>
<protein>
    <recommendedName>
        <fullName evidence="10">Chromatin assembly factor 1 subunit FAS1</fullName>
    </recommendedName>
</protein>
<feature type="region of interest" description="Disordered" evidence="5">
    <location>
        <begin position="275"/>
        <end position="333"/>
    </location>
</feature>
<gene>
    <name evidence="8" type="ORF">Taro_028017</name>
</gene>
<feature type="domain" description="Chromatin assembly factor 1 subunit A dimerization" evidence="6">
    <location>
        <begin position="512"/>
        <end position="570"/>
    </location>
</feature>
<feature type="compositionally biased region" description="Acidic residues" evidence="5">
    <location>
        <begin position="544"/>
        <end position="554"/>
    </location>
</feature>
<feature type="compositionally biased region" description="Basic and acidic residues" evidence="5">
    <location>
        <begin position="839"/>
        <end position="854"/>
    </location>
</feature>
<dbReference type="GO" id="GO:0005634">
    <property type="term" value="C:nucleus"/>
    <property type="evidence" value="ECO:0007669"/>
    <property type="project" value="UniProtKB-SubCell"/>
</dbReference>
<evidence type="ECO:0000256" key="5">
    <source>
        <dbReference type="SAM" id="MobiDB-lite"/>
    </source>
</evidence>
<evidence type="ECO:0000256" key="2">
    <source>
        <dbReference type="ARBA" id="ARBA00022763"/>
    </source>
</evidence>
<dbReference type="Proteomes" id="UP000652761">
    <property type="component" value="Unassembled WGS sequence"/>
</dbReference>
<dbReference type="OrthoDB" id="440676at2759"/>
<dbReference type="EMBL" id="NMUH01001783">
    <property type="protein sequence ID" value="MQL95352.1"/>
    <property type="molecule type" value="Genomic_DNA"/>
</dbReference>